<sequence>MEPNRLAAIHRHLFIFGLLDIGIFILIMITIGNLGNTLFDGFALGISGLIVLYAIVTAYGFRQKNPNSDQKYSNLLRLLAVFFVTVGVVQGLLSIASNQMILLIQSGLLLLLGRATNRRIKTLRHPMFVQWFSQGSGSSSELSGEEVYASCPNCSSLLAVIPERLSIEDRCPNCEGFLISIQEEE</sequence>
<dbReference type="AlphaFoldDB" id="A0A075I572"/>
<organism evidence="2">
    <name type="scientific">uncultured marine group II/III euryarchaeote KM3_98_B01</name>
    <dbReference type="NCBI Taxonomy" id="1456546"/>
    <lineage>
        <taxon>Archaea</taxon>
        <taxon>Methanobacteriati</taxon>
        <taxon>Methanobacteriota</taxon>
        <taxon>environmental samples</taxon>
    </lineage>
</organism>
<feature type="transmembrane region" description="Helical" evidence="1">
    <location>
        <begin position="99"/>
        <end position="117"/>
    </location>
</feature>
<evidence type="ECO:0000256" key="1">
    <source>
        <dbReference type="SAM" id="Phobius"/>
    </source>
</evidence>
<accession>A0A075I572</accession>
<proteinExistence type="predicted"/>
<keyword evidence="1" id="KW-1133">Transmembrane helix</keyword>
<reference evidence="2" key="1">
    <citation type="journal article" date="2014" name="Genome Biol. Evol.">
        <title>Pangenome evidence for extensive interdomain horizontal transfer affecting lineage core and shell genes in uncultured planktonic thaumarchaeota and euryarchaeota.</title>
        <authorList>
            <person name="Deschamps P."/>
            <person name="Zivanovic Y."/>
            <person name="Moreira D."/>
            <person name="Rodriguez-Valera F."/>
            <person name="Lopez-Garcia P."/>
        </authorList>
    </citation>
    <scope>NUCLEOTIDE SEQUENCE</scope>
</reference>
<keyword evidence="1" id="KW-0812">Transmembrane</keyword>
<name>A0A075I572_9EURY</name>
<feature type="transmembrane region" description="Helical" evidence="1">
    <location>
        <begin position="74"/>
        <end position="93"/>
    </location>
</feature>
<evidence type="ECO:0000313" key="2">
    <source>
        <dbReference type="EMBL" id="AIF21053.1"/>
    </source>
</evidence>
<dbReference type="EMBL" id="KF901181">
    <property type="protein sequence ID" value="AIF21053.1"/>
    <property type="molecule type" value="Genomic_DNA"/>
</dbReference>
<feature type="transmembrane region" description="Helical" evidence="1">
    <location>
        <begin position="41"/>
        <end position="62"/>
    </location>
</feature>
<feature type="transmembrane region" description="Helical" evidence="1">
    <location>
        <begin position="12"/>
        <end position="35"/>
    </location>
</feature>
<keyword evidence="1" id="KW-0472">Membrane</keyword>
<protein>
    <submittedName>
        <fullName evidence="2">Uncharacterized protein</fullName>
    </submittedName>
</protein>